<keyword evidence="3 9" id="KW-0597">Phosphoprotein</keyword>
<dbReference type="CDD" id="cd19925">
    <property type="entry name" value="REC_citrate_TCS"/>
    <property type="match status" value="1"/>
</dbReference>
<evidence type="ECO:0000313" key="12">
    <source>
        <dbReference type="Proteomes" id="UP000182762"/>
    </source>
</evidence>
<evidence type="ECO:0000256" key="9">
    <source>
        <dbReference type="PROSITE-ProRule" id="PRU00169"/>
    </source>
</evidence>
<keyword evidence="8" id="KW-0804">Transcription</keyword>
<feature type="modified residue" description="4-aspartylphosphate" evidence="9">
    <location>
        <position position="54"/>
    </location>
</feature>
<dbReference type="SMART" id="SM00448">
    <property type="entry name" value="REC"/>
    <property type="match status" value="1"/>
</dbReference>
<keyword evidence="4" id="KW-0902">Two-component regulatory system</keyword>
<dbReference type="InterPro" id="IPR001789">
    <property type="entry name" value="Sig_transdc_resp-reg_receiver"/>
</dbReference>
<comment type="caution">
    <text evidence="11">The sequence shown here is derived from an EMBL/GenBank/DDBJ whole genome shotgun (WGS) entry which is preliminary data.</text>
</comment>
<dbReference type="PANTHER" id="PTHR45526:SF1">
    <property type="entry name" value="TRANSCRIPTIONAL REGULATORY PROTEIN DCUR-RELATED"/>
    <property type="match status" value="1"/>
</dbReference>
<comment type="subcellular location">
    <subcellularLocation>
        <location evidence="1">Cytoplasm</location>
    </subcellularLocation>
</comment>
<evidence type="ECO:0000313" key="11">
    <source>
        <dbReference type="EMBL" id="SFQ62480.1"/>
    </source>
</evidence>
<evidence type="ECO:0000256" key="2">
    <source>
        <dbReference type="ARBA" id="ARBA00022490"/>
    </source>
</evidence>
<sequence>MIRVLIVEDDPMVAEFNKRYLEEIEGFELAGVAYSVDEALGKLQDTVVDLILLDVFMPERTGLELLDEIRNQHKKIDVILITAASEVDKVQTALRYGAVDYLIKPFEFDRFNRALVSYREKRAFFDMQTNVKQEDLDQNILNRTQKTVSESLPKGLTKSTLKILLAAIENMDKDPFSTDDVAEDVGISRVSVRKYLRFLTDIHVLEEKMTYGTVGRPVYLYHFNEKNRSLVKNYL</sequence>
<feature type="domain" description="Response regulatory" evidence="10">
    <location>
        <begin position="3"/>
        <end position="119"/>
    </location>
</feature>
<dbReference type="RefSeq" id="WP_061804641.1">
    <property type="nucleotide sequence ID" value="NZ_FOXX01000005.1"/>
</dbReference>
<evidence type="ECO:0000256" key="8">
    <source>
        <dbReference type="ARBA" id="ARBA00023163"/>
    </source>
</evidence>
<dbReference type="SUPFAM" id="SSF46785">
    <property type="entry name" value="Winged helix' DNA-binding domain"/>
    <property type="match status" value="1"/>
</dbReference>
<gene>
    <name evidence="11" type="ORF">SAMN02745910_02420</name>
</gene>
<dbReference type="InterPro" id="IPR011006">
    <property type="entry name" value="CheY-like_superfamily"/>
</dbReference>
<keyword evidence="6" id="KW-0238">DNA-binding</keyword>
<dbReference type="InterPro" id="IPR024187">
    <property type="entry name" value="Sig_transdc_resp-reg_cit/mal"/>
</dbReference>
<evidence type="ECO:0000259" key="10">
    <source>
        <dbReference type="PROSITE" id="PS50110"/>
    </source>
</evidence>
<evidence type="ECO:0000256" key="3">
    <source>
        <dbReference type="ARBA" id="ARBA00022553"/>
    </source>
</evidence>
<dbReference type="Pfam" id="PF00072">
    <property type="entry name" value="Response_reg"/>
    <property type="match status" value="1"/>
</dbReference>
<dbReference type="Gene3D" id="1.10.10.10">
    <property type="entry name" value="Winged helix-like DNA-binding domain superfamily/Winged helix DNA-binding domain"/>
    <property type="match status" value="1"/>
</dbReference>
<evidence type="ECO:0000256" key="6">
    <source>
        <dbReference type="ARBA" id="ARBA00023125"/>
    </source>
</evidence>
<organism evidence="11 12">
    <name type="scientific">Priestia endophytica DSM 13796</name>
    <dbReference type="NCBI Taxonomy" id="1121089"/>
    <lineage>
        <taxon>Bacteria</taxon>
        <taxon>Bacillati</taxon>
        <taxon>Bacillota</taxon>
        <taxon>Bacilli</taxon>
        <taxon>Bacillales</taxon>
        <taxon>Bacillaceae</taxon>
        <taxon>Priestia</taxon>
    </lineage>
</organism>
<keyword evidence="5" id="KW-0805">Transcription regulation</keyword>
<reference evidence="11 12" key="1">
    <citation type="submission" date="2016-10" db="EMBL/GenBank/DDBJ databases">
        <authorList>
            <person name="Varghese N."/>
            <person name="Submissions S."/>
        </authorList>
    </citation>
    <scope>NUCLEOTIDE SEQUENCE [LARGE SCALE GENOMIC DNA]</scope>
    <source>
        <strain evidence="11 12">DSM 13796</strain>
    </source>
</reference>
<dbReference type="InterPro" id="IPR036388">
    <property type="entry name" value="WH-like_DNA-bd_sf"/>
</dbReference>
<keyword evidence="7" id="KW-0010">Activator</keyword>
<dbReference type="Gene3D" id="3.40.50.2300">
    <property type="match status" value="1"/>
</dbReference>
<keyword evidence="12" id="KW-1185">Reference proteome</keyword>
<evidence type="ECO:0000256" key="4">
    <source>
        <dbReference type="ARBA" id="ARBA00023012"/>
    </source>
</evidence>
<dbReference type="InterPro" id="IPR036390">
    <property type="entry name" value="WH_DNA-bd_sf"/>
</dbReference>
<evidence type="ECO:0000256" key="7">
    <source>
        <dbReference type="ARBA" id="ARBA00023159"/>
    </source>
</evidence>
<keyword evidence="2" id="KW-0963">Cytoplasm</keyword>
<dbReference type="PROSITE" id="PS50110">
    <property type="entry name" value="RESPONSE_REGULATORY"/>
    <property type="match status" value="1"/>
</dbReference>
<evidence type="ECO:0000256" key="5">
    <source>
        <dbReference type="ARBA" id="ARBA00023015"/>
    </source>
</evidence>
<proteinExistence type="predicted"/>
<dbReference type="PIRSF" id="PIRSF006171">
    <property type="entry name" value="RR_citrat_malat"/>
    <property type="match status" value="1"/>
</dbReference>
<dbReference type="SUPFAM" id="SSF52172">
    <property type="entry name" value="CheY-like"/>
    <property type="match status" value="1"/>
</dbReference>
<dbReference type="InterPro" id="IPR051271">
    <property type="entry name" value="2C-system_Tx_regulators"/>
</dbReference>
<evidence type="ECO:0000256" key="1">
    <source>
        <dbReference type="ARBA" id="ARBA00004496"/>
    </source>
</evidence>
<protein>
    <submittedName>
        <fullName evidence="11">Two-component system, CitB family, response regulator MalR</fullName>
    </submittedName>
</protein>
<dbReference type="GeneID" id="93711072"/>
<dbReference type="Proteomes" id="UP000182762">
    <property type="component" value="Unassembled WGS sequence"/>
</dbReference>
<dbReference type="PANTHER" id="PTHR45526">
    <property type="entry name" value="TRANSCRIPTIONAL REGULATORY PROTEIN DPIA"/>
    <property type="match status" value="1"/>
</dbReference>
<dbReference type="EMBL" id="FOXX01000005">
    <property type="protein sequence ID" value="SFQ62480.1"/>
    <property type="molecule type" value="Genomic_DNA"/>
</dbReference>
<accession>A0A1I6A1I1</accession>
<name>A0A1I6A1I1_9BACI</name>